<dbReference type="SMART" id="SM00173">
    <property type="entry name" value="RAS"/>
    <property type="match status" value="1"/>
</dbReference>
<dbReference type="PROSITE" id="PS51420">
    <property type="entry name" value="RHO"/>
    <property type="match status" value="1"/>
</dbReference>
<dbReference type="GO" id="GO:0005525">
    <property type="term" value="F:GTP binding"/>
    <property type="evidence" value="ECO:0007669"/>
    <property type="project" value="UniProtKB-UniRule"/>
</dbReference>
<comment type="similarity">
    <text evidence="1 7">Belongs to the small GTPase superfamily. Rab family.</text>
</comment>
<dbReference type="Gene3D" id="3.40.50.300">
    <property type="entry name" value="P-loop containing nucleotide triphosphate hydrolases"/>
    <property type="match status" value="1"/>
</dbReference>
<dbReference type="GO" id="GO:0005802">
    <property type="term" value="C:trans-Golgi network"/>
    <property type="evidence" value="ECO:0007669"/>
    <property type="project" value="UniProtKB-UniRule"/>
</dbReference>
<evidence type="ECO:0000256" key="1">
    <source>
        <dbReference type="ARBA" id="ARBA00006270"/>
    </source>
</evidence>
<dbReference type="GO" id="GO:0005764">
    <property type="term" value="C:lysosome"/>
    <property type="evidence" value="ECO:0007669"/>
    <property type="project" value="TreeGrafter"/>
</dbReference>
<evidence type="ECO:0000313" key="9">
    <source>
        <dbReference type="RefSeq" id="XP_034270291.1"/>
    </source>
</evidence>
<dbReference type="SMART" id="SM00175">
    <property type="entry name" value="RAB"/>
    <property type="match status" value="1"/>
</dbReference>
<dbReference type="CDD" id="cd04107">
    <property type="entry name" value="Rab32_Rab38"/>
    <property type="match status" value="1"/>
</dbReference>
<comment type="subcellular location">
    <subcellularLocation>
        <location evidence="6">Endomembrane system</location>
        <topology evidence="6">Lipid-anchor</topology>
        <orientation evidence="6">Cytoplasmic side</orientation>
    </subcellularLocation>
    <subcellularLocation>
        <location evidence="7">Membrane</location>
        <topology evidence="7">Lipid-anchor</topology>
    </subcellularLocation>
</comment>
<dbReference type="FunCoup" id="A0A6P9BQC0">
    <property type="interactions" value="57"/>
</dbReference>
<dbReference type="KEGG" id="pgut:117663875"/>
<keyword evidence="2 7" id="KW-0547">Nucleotide-binding</keyword>
<keyword evidence="5 7" id="KW-0636">Prenylation</keyword>
<reference evidence="9" key="1">
    <citation type="submission" date="2025-08" db="UniProtKB">
        <authorList>
            <consortium name="RefSeq"/>
        </authorList>
    </citation>
    <scope>IDENTIFICATION</scope>
    <source>
        <tissue evidence="9">Blood</tissue>
    </source>
</reference>
<name>A0A6P9BQC0_PANGU</name>
<dbReference type="Pfam" id="PF00071">
    <property type="entry name" value="Ras"/>
    <property type="match status" value="1"/>
</dbReference>
<protein>
    <recommendedName>
        <fullName evidence="7">Ras-related protein Rab</fullName>
    </recommendedName>
</protein>
<dbReference type="GO" id="GO:0003924">
    <property type="term" value="F:GTPase activity"/>
    <property type="evidence" value="ECO:0007669"/>
    <property type="project" value="UniProtKB-UniRule"/>
</dbReference>
<evidence type="ECO:0000256" key="4">
    <source>
        <dbReference type="ARBA" id="ARBA00023288"/>
    </source>
</evidence>
<keyword evidence="3 7" id="KW-0342">GTP-binding</keyword>
<organism evidence="8 9">
    <name type="scientific">Pantherophis guttatus</name>
    <name type="common">Corn snake</name>
    <name type="synonym">Elaphe guttata</name>
    <dbReference type="NCBI Taxonomy" id="94885"/>
    <lineage>
        <taxon>Eukaryota</taxon>
        <taxon>Metazoa</taxon>
        <taxon>Chordata</taxon>
        <taxon>Craniata</taxon>
        <taxon>Vertebrata</taxon>
        <taxon>Euteleostomi</taxon>
        <taxon>Lepidosauria</taxon>
        <taxon>Squamata</taxon>
        <taxon>Bifurcata</taxon>
        <taxon>Unidentata</taxon>
        <taxon>Episquamata</taxon>
        <taxon>Toxicofera</taxon>
        <taxon>Serpentes</taxon>
        <taxon>Colubroidea</taxon>
        <taxon>Colubridae</taxon>
        <taxon>Colubrinae</taxon>
        <taxon>Pantherophis</taxon>
    </lineage>
</organism>
<evidence type="ECO:0000256" key="7">
    <source>
        <dbReference type="RuleBase" id="RU367128"/>
    </source>
</evidence>
<evidence type="ECO:0000256" key="3">
    <source>
        <dbReference type="ARBA" id="ARBA00023134"/>
    </source>
</evidence>
<dbReference type="GeneID" id="117663875"/>
<dbReference type="GO" id="GO:0008333">
    <property type="term" value="P:endosome to lysosome transport"/>
    <property type="evidence" value="ECO:0007669"/>
    <property type="project" value="TreeGrafter"/>
</dbReference>
<gene>
    <name evidence="9" type="primary">RAB29</name>
</gene>
<dbReference type="PANTHER" id="PTHR47981">
    <property type="entry name" value="RAB FAMILY"/>
    <property type="match status" value="1"/>
</dbReference>
<evidence type="ECO:0000256" key="6">
    <source>
        <dbReference type="ARBA" id="ARBA00046278"/>
    </source>
</evidence>
<accession>A0A6P9BQC0</accession>
<dbReference type="InterPro" id="IPR001806">
    <property type="entry name" value="Small_GTPase"/>
</dbReference>
<dbReference type="InterPro" id="IPR027417">
    <property type="entry name" value="P-loop_NTPase"/>
</dbReference>
<dbReference type="GO" id="GO:0016020">
    <property type="term" value="C:membrane"/>
    <property type="evidence" value="ECO:0007669"/>
    <property type="project" value="UniProtKB-SubCell"/>
</dbReference>
<dbReference type="FunFam" id="3.40.50.300:FF:000222">
    <property type="entry name" value="RAB32, member RAS oncogene family"/>
    <property type="match status" value="1"/>
</dbReference>
<dbReference type="SMART" id="SM00176">
    <property type="entry name" value="RAN"/>
    <property type="match status" value="1"/>
</dbReference>
<dbReference type="PRINTS" id="PR00449">
    <property type="entry name" value="RASTRNSFRMNG"/>
</dbReference>
<comment type="function">
    <text evidence="7">The small GTPases Rab are key regulators in vesicle trafficking.</text>
</comment>
<dbReference type="NCBIfam" id="TIGR00231">
    <property type="entry name" value="small_GTP"/>
    <property type="match status" value="1"/>
</dbReference>
<keyword evidence="4 7" id="KW-0449">Lipoprotein</keyword>
<dbReference type="PROSITE" id="PS51419">
    <property type="entry name" value="RAB"/>
    <property type="match status" value="1"/>
</dbReference>
<evidence type="ECO:0000256" key="5">
    <source>
        <dbReference type="ARBA" id="ARBA00023289"/>
    </source>
</evidence>
<proteinExistence type="inferred from homology"/>
<dbReference type="InterPro" id="IPR030697">
    <property type="entry name" value="Rab29/Rab38/Rab32"/>
</dbReference>
<dbReference type="InterPro" id="IPR005225">
    <property type="entry name" value="Small_GTP-bd"/>
</dbReference>
<dbReference type="SUPFAM" id="SSF52540">
    <property type="entry name" value="P-loop containing nucleoside triphosphate hydrolases"/>
    <property type="match status" value="1"/>
</dbReference>
<dbReference type="OrthoDB" id="245989at2759"/>
<sequence length="275" mass="31171">MRKRVGEAESEAVREKEAASLLSFACLPGERPFGASSGAEPFLVSFLESKEREEEAAPASFNWVWCPVMVGHHDHMFKVLIIGDATVGKTSLVQRYANDSFNKHYKSTVGVDFALKVVQWSESKTVRLQLWDIAGQERFTSMTRLYYKEASACVIMFDVTNFSTFINCQKWKQDLDSKVKLQDGSPIHCLLLANKSDLYPWAMTREEIDQFSKENGFTGWTETSVKENKNVNESMRVLIEKMMATTWPGDKDMSVSGHGDYINLKDEPTSNWGCC</sequence>
<keyword evidence="7" id="KW-0472">Membrane</keyword>
<dbReference type="PROSITE" id="PS51417">
    <property type="entry name" value="ARF"/>
    <property type="match status" value="1"/>
</dbReference>
<dbReference type="PANTHER" id="PTHR47981:SF42">
    <property type="entry name" value="RAS-RELATED PROTEIN RAB-7L1-LIKE ISOFORM X1"/>
    <property type="match status" value="1"/>
</dbReference>
<keyword evidence="8" id="KW-1185">Reference proteome</keyword>
<dbReference type="GO" id="GO:0045335">
    <property type="term" value="C:phagocytic vesicle"/>
    <property type="evidence" value="ECO:0007669"/>
    <property type="project" value="TreeGrafter"/>
</dbReference>
<dbReference type="CTD" id="8934"/>
<dbReference type="PROSITE" id="PS51421">
    <property type="entry name" value="RAS"/>
    <property type="match status" value="1"/>
</dbReference>
<dbReference type="GO" id="GO:0005770">
    <property type="term" value="C:late endosome"/>
    <property type="evidence" value="ECO:0007669"/>
    <property type="project" value="TreeGrafter"/>
</dbReference>
<dbReference type="RefSeq" id="XP_034270291.1">
    <property type="nucleotide sequence ID" value="XM_034414400.2"/>
</dbReference>
<dbReference type="Proteomes" id="UP001652622">
    <property type="component" value="Unplaced"/>
</dbReference>
<dbReference type="AlphaFoldDB" id="A0A6P9BQC0"/>
<dbReference type="InParanoid" id="A0A6P9BQC0"/>
<dbReference type="OMA" id="NNFIGWT"/>
<dbReference type="GO" id="GO:0090385">
    <property type="term" value="P:phagosome-lysosome fusion"/>
    <property type="evidence" value="ECO:0007669"/>
    <property type="project" value="TreeGrafter"/>
</dbReference>
<evidence type="ECO:0000313" key="8">
    <source>
        <dbReference type="Proteomes" id="UP001652622"/>
    </source>
</evidence>
<dbReference type="SMART" id="SM00174">
    <property type="entry name" value="RHO"/>
    <property type="match status" value="1"/>
</dbReference>
<evidence type="ECO:0000256" key="2">
    <source>
        <dbReference type="ARBA" id="ARBA00022741"/>
    </source>
</evidence>